<proteinExistence type="predicted"/>
<keyword evidence="2" id="KW-1185">Reference proteome</keyword>
<dbReference type="PANTHER" id="PTHR30283">
    <property type="entry name" value="PEROXIDE STRESS RESPONSE PROTEIN YAAA"/>
    <property type="match status" value="1"/>
</dbReference>
<dbReference type="Pfam" id="PF03883">
    <property type="entry name" value="H2O2_YaaD"/>
    <property type="match status" value="1"/>
</dbReference>
<dbReference type="GO" id="GO:0005829">
    <property type="term" value="C:cytosol"/>
    <property type="evidence" value="ECO:0007669"/>
    <property type="project" value="TreeGrafter"/>
</dbReference>
<dbReference type="InterPro" id="IPR005583">
    <property type="entry name" value="YaaA"/>
</dbReference>
<organism evidence="1 2">
    <name type="scientific">Cellulomonas hominis</name>
    <dbReference type="NCBI Taxonomy" id="156981"/>
    <lineage>
        <taxon>Bacteria</taxon>
        <taxon>Bacillati</taxon>
        <taxon>Actinomycetota</taxon>
        <taxon>Actinomycetes</taxon>
        <taxon>Micrococcales</taxon>
        <taxon>Cellulomonadaceae</taxon>
        <taxon>Cellulomonas</taxon>
    </lineage>
</organism>
<name>A0A511FGZ9_9CELL</name>
<dbReference type="AlphaFoldDB" id="A0A511FGZ9"/>
<evidence type="ECO:0000313" key="2">
    <source>
        <dbReference type="Proteomes" id="UP000321723"/>
    </source>
</evidence>
<evidence type="ECO:0000313" key="1">
    <source>
        <dbReference type="EMBL" id="GEL48493.1"/>
    </source>
</evidence>
<reference evidence="1 2" key="1">
    <citation type="submission" date="2019-07" db="EMBL/GenBank/DDBJ databases">
        <title>Whole genome shotgun sequence of Cellulomonas hominis NBRC 16055.</title>
        <authorList>
            <person name="Hosoyama A."/>
            <person name="Uohara A."/>
            <person name="Ohji S."/>
            <person name="Ichikawa N."/>
        </authorList>
    </citation>
    <scope>NUCLEOTIDE SEQUENCE [LARGE SCALE GENOMIC DNA]</scope>
    <source>
        <strain evidence="1 2">NBRC 16055</strain>
    </source>
</reference>
<dbReference type="EMBL" id="BJVQ01000083">
    <property type="protein sequence ID" value="GEL48493.1"/>
    <property type="molecule type" value="Genomic_DNA"/>
</dbReference>
<gene>
    <name evidence="1" type="ORF">CHO01_36090</name>
</gene>
<dbReference type="Proteomes" id="UP000321723">
    <property type="component" value="Unassembled WGS sequence"/>
</dbReference>
<protein>
    <submittedName>
        <fullName evidence="1">UPF0246 protein</fullName>
    </submittedName>
</protein>
<accession>A0A511FGZ9</accession>
<dbReference type="PANTHER" id="PTHR30283:SF4">
    <property type="entry name" value="PEROXIDE STRESS RESISTANCE PROTEIN YAAA"/>
    <property type="match status" value="1"/>
</dbReference>
<sequence>MLPTTLPCGARTFLGEPEGSTRPPGQLIRAHSLPRPGTPAAPPTVQDVLILLPPSEGKTAPVRGAALDLSALSAAGLTGTREAVLDALVAASARPDALEVLGVGAGVADEVARNTGLRAAPTAPAGHVYTGVLYAAAGLDRLTPAARRRAAAAVRVVSGLWGLVGPEDPIPAYRLSMGVDLPGVGPLAAAWREPLRAELDPRALAGDLVVDCRSATYLAAWRPPRAALASWVQVRVLREVAGRRSVVSHHAKHTRGVLTRHLVTRRGREPRTPGELAAAARELVGSELLAVELETPAGRGATLSLVVA</sequence>
<dbReference type="GO" id="GO:0033194">
    <property type="term" value="P:response to hydroperoxide"/>
    <property type="evidence" value="ECO:0007669"/>
    <property type="project" value="TreeGrafter"/>
</dbReference>
<comment type="caution">
    <text evidence="1">The sequence shown here is derived from an EMBL/GenBank/DDBJ whole genome shotgun (WGS) entry which is preliminary data.</text>
</comment>